<protein>
    <submittedName>
        <fullName evidence="6">MerR family transcriptional regulator</fullName>
    </submittedName>
</protein>
<dbReference type="InterPro" id="IPR047057">
    <property type="entry name" value="MerR_fam"/>
</dbReference>
<dbReference type="Pfam" id="PF13411">
    <property type="entry name" value="MerR_1"/>
    <property type="match status" value="1"/>
</dbReference>
<evidence type="ECO:0000313" key="7">
    <source>
        <dbReference type="Proteomes" id="UP000276103"/>
    </source>
</evidence>
<dbReference type="SUPFAM" id="SSF46955">
    <property type="entry name" value="Putative DNA-binding domain"/>
    <property type="match status" value="1"/>
</dbReference>
<evidence type="ECO:0000313" key="6">
    <source>
        <dbReference type="EMBL" id="RUS92642.1"/>
    </source>
</evidence>
<dbReference type="InterPro" id="IPR009061">
    <property type="entry name" value="DNA-bd_dom_put_sf"/>
</dbReference>
<evidence type="ECO:0000256" key="4">
    <source>
        <dbReference type="ARBA" id="ARBA00023163"/>
    </source>
</evidence>
<dbReference type="PROSITE" id="PS50937">
    <property type="entry name" value="HTH_MERR_2"/>
    <property type="match status" value="1"/>
</dbReference>
<keyword evidence="2" id="KW-0805">Transcription regulation</keyword>
<organism evidence="6 7">
    <name type="scientific">Trichormus variabilis SAG 1403-4b</name>
    <dbReference type="NCBI Taxonomy" id="447716"/>
    <lineage>
        <taxon>Bacteria</taxon>
        <taxon>Bacillati</taxon>
        <taxon>Cyanobacteriota</taxon>
        <taxon>Cyanophyceae</taxon>
        <taxon>Nostocales</taxon>
        <taxon>Nostocaceae</taxon>
        <taxon>Trichormus</taxon>
    </lineage>
</organism>
<name>A0A3S1AHZ0_ANAVA</name>
<dbReference type="Gene3D" id="1.10.1660.10">
    <property type="match status" value="1"/>
</dbReference>
<evidence type="ECO:0000259" key="5">
    <source>
        <dbReference type="PROSITE" id="PS50937"/>
    </source>
</evidence>
<dbReference type="RefSeq" id="WP_127056695.1">
    <property type="nucleotide sequence ID" value="NZ_RSCM01000025.1"/>
</dbReference>
<dbReference type="InterPro" id="IPR000551">
    <property type="entry name" value="MerR-type_HTH_dom"/>
</dbReference>
<dbReference type="Proteomes" id="UP000276103">
    <property type="component" value="Unassembled WGS sequence"/>
</dbReference>
<dbReference type="PANTHER" id="PTHR30204">
    <property type="entry name" value="REDOX-CYCLING DRUG-SENSING TRANSCRIPTIONAL ACTIVATOR SOXR"/>
    <property type="match status" value="1"/>
</dbReference>
<feature type="domain" description="HTH merR-type" evidence="5">
    <location>
        <begin position="1"/>
        <end position="71"/>
    </location>
</feature>
<dbReference type="PANTHER" id="PTHR30204:SF69">
    <property type="entry name" value="MERR-FAMILY TRANSCRIPTIONAL REGULATOR"/>
    <property type="match status" value="1"/>
</dbReference>
<evidence type="ECO:0000256" key="3">
    <source>
        <dbReference type="ARBA" id="ARBA00023125"/>
    </source>
</evidence>
<dbReference type="GO" id="GO:0003700">
    <property type="term" value="F:DNA-binding transcription factor activity"/>
    <property type="evidence" value="ECO:0007669"/>
    <property type="project" value="InterPro"/>
</dbReference>
<dbReference type="PROSITE" id="PS00552">
    <property type="entry name" value="HTH_MERR_1"/>
    <property type="match status" value="1"/>
</dbReference>
<reference evidence="6 7" key="1">
    <citation type="journal article" date="2019" name="Genome Biol. Evol.">
        <title>Day and night: Metabolic profiles and evolutionary relationships of six axenic non-marine cyanobacteria.</title>
        <authorList>
            <person name="Will S.E."/>
            <person name="Henke P."/>
            <person name="Boedeker C."/>
            <person name="Huang S."/>
            <person name="Brinkmann H."/>
            <person name="Rohde M."/>
            <person name="Jarek M."/>
            <person name="Friedl T."/>
            <person name="Seufert S."/>
            <person name="Schumacher M."/>
            <person name="Overmann J."/>
            <person name="Neumann-Schaal M."/>
            <person name="Petersen J."/>
        </authorList>
    </citation>
    <scope>NUCLEOTIDE SEQUENCE [LARGE SCALE GENOMIC DNA]</scope>
    <source>
        <strain evidence="6 7">SAG 1403-4b</strain>
    </source>
</reference>
<keyword evidence="3" id="KW-0238">DNA-binding</keyword>
<proteinExistence type="predicted"/>
<keyword evidence="7" id="KW-1185">Reference proteome</keyword>
<accession>A0A3S1AHZ0</accession>
<dbReference type="EMBL" id="RSCM01000025">
    <property type="protein sequence ID" value="RUS92642.1"/>
    <property type="molecule type" value="Genomic_DNA"/>
</dbReference>
<evidence type="ECO:0000256" key="1">
    <source>
        <dbReference type="ARBA" id="ARBA00022491"/>
    </source>
</evidence>
<comment type="caution">
    <text evidence="6">The sequence shown here is derived from an EMBL/GenBank/DDBJ whole genome shotgun (WGS) entry which is preliminary data.</text>
</comment>
<gene>
    <name evidence="6" type="ORF">DSM107003_49140</name>
</gene>
<dbReference type="AlphaFoldDB" id="A0A3S1AHZ0"/>
<keyword evidence="1" id="KW-0678">Repressor</keyword>
<dbReference type="OrthoDB" id="9791488at2"/>
<dbReference type="SMART" id="SM00422">
    <property type="entry name" value="HTH_MERR"/>
    <property type="match status" value="1"/>
</dbReference>
<sequence>MLIGELSQKTGLSKDTIRFYEKIGLIAASDKPAGTRIYKEYNAETVERLFLINQGKGLGFTLSEIKQLIDQWGSDAMPQSEQIKTIERKLTEIDHKIQQMSNIKSYLAAKLGKLKQGNNESIPPATSRQINSEN</sequence>
<evidence type="ECO:0000256" key="2">
    <source>
        <dbReference type="ARBA" id="ARBA00023015"/>
    </source>
</evidence>
<dbReference type="GO" id="GO:0003677">
    <property type="term" value="F:DNA binding"/>
    <property type="evidence" value="ECO:0007669"/>
    <property type="project" value="UniProtKB-KW"/>
</dbReference>
<keyword evidence="4" id="KW-0804">Transcription</keyword>